<proteinExistence type="predicted"/>
<dbReference type="KEGG" id="taci:TDSAC_0762"/>
<organism evidence="1 2">
    <name type="scientific">Thermodesulfobium acidiphilum</name>
    <dbReference type="NCBI Taxonomy" id="1794699"/>
    <lineage>
        <taxon>Bacteria</taxon>
        <taxon>Pseudomonadati</taxon>
        <taxon>Thermodesulfobiota</taxon>
        <taxon>Thermodesulfobiia</taxon>
        <taxon>Thermodesulfobiales</taxon>
        <taxon>Thermodesulfobiaceae</taxon>
        <taxon>Thermodesulfobium</taxon>
    </lineage>
</organism>
<gene>
    <name evidence="1" type="ORF">TDSAC_0762</name>
</gene>
<reference evidence="1 2" key="1">
    <citation type="submission" date="2017-04" db="EMBL/GenBank/DDBJ databases">
        <title>Genomic insights into metabolism of Thermodesulfobium acidiphilum.</title>
        <authorList>
            <person name="Toshchakov S.V."/>
            <person name="Frolov E.N."/>
            <person name="Kublanov I.V."/>
            <person name="Samarov N.I."/>
            <person name="Novikov A."/>
            <person name="Lebedinsky A.V."/>
            <person name="Bonch-Osmolovskaya E.A."/>
            <person name="Chernyh N.A."/>
        </authorList>
    </citation>
    <scope>NUCLEOTIDE SEQUENCE [LARGE SCALE GENOMIC DNA]</scope>
    <source>
        <strain evidence="1 2">3127-1</strain>
    </source>
</reference>
<dbReference type="AlphaFoldDB" id="A0A2R4W012"/>
<evidence type="ECO:0000313" key="2">
    <source>
        <dbReference type="Proteomes" id="UP000244792"/>
    </source>
</evidence>
<dbReference type="EMBL" id="CP020921">
    <property type="protein sequence ID" value="AWB10125.1"/>
    <property type="molecule type" value="Genomic_DNA"/>
</dbReference>
<name>A0A2R4W012_THEAF</name>
<keyword evidence="2" id="KW-1185">Reference proteome</keyword>
<accession>A0A2R4W012</accession>
<protein>
    <submittedName>
        <fullName evidence="1">Uncharacterized protein</fullName>
    </submittedName>
</protein>
<dbReference type="Proteomes" id="UP000244792">
    <property type="component" value="Chromosome"/>
</dbReference>
<evidence type="ECO:0000313" key="1">
    <source>
        <dbReference type="EMBL" id="AWB10125.1"/>
    </source>
</evidence>
<sequence length="30" mass="3364">MSKAKVLLDLIKAKEILVMPGAYDCLSARW</sequence>